<evidence type="ECO:0000313" key="2">
    <source>
        <dbReference type="Proteomes" id="UP000464262"/>
    </source>
</evidence>
<keyword evidence="2" id="KW-1185">Reference proteome</keyword>
<gene>
    <name evidence="1" type="ORF">GT360_19525</name>
</gene>
<dbReference type="EMBL" id="CP047476">
    <property type="protein sequence ID" value="QIA65714.1"/>
    <property type="molecule type" value="Genomic_DNA"/>
</dbReference>
<reference evidence="1 2" key="1">
    <citation type="submission" date="2020-01" db="EMBL/GenBank/DDBJ databases">
        <title>Whole genome and functional gene identification of agarase of Vibrio HN897.</title>
        <authorList>
            <person name="Liu Y."/>
            <person name="Zhao Z."/>
        </authorList>
    </citation>
    <scope>NUCLEOTIDE SEQUENCE [LARGE SCALE GENOMIC DNA]</scope>
    <source>
        <strain evidence="1 2">HN897</strain>
    </source>
</reference>
<protein>
    <submittedName>
        <fullName evidence="1">Uncharacterized protein</fullName>
    </submittedName>
</protein>
<dbReference type="Proteomes" id="UP000464262">
    <property type="component" value="Chromosome 2"/>
</dbReference>
<organism evidence="1 2">
    <name type="scientific">Vibrio astriarenae</name>
    <dbReference type="NCBI Taxonomy" id="1481923"/>
    <lineage>
        <taxon>Bacteria</taxon>
        <taxon>Pseudomonadati</taxon>
        <taxon>Pseudomonadota</taxon>
        <taxon>Gammaproteobacteria</taxon>
        <taxon>Vibrionales</taxon>
        <taxon>Vibrionaceae</taxon>
        <taxon>Vibrio</taxon>
    </lineage>
</organism>
<proteinExistence type="predicted"/>
<accession>A0A7Z2T7B9</accession>
<name>A0A7Z2T7B9_9VIBR</name>
<dbReference type="RefSeq" id="WP_164650611.1">
    <property type="nucleotide sequence ID" value="NZ_CP047476.1"/>
</dbReference>
<dbReference type="AlphaFoldDB" id="A0A7Z2T7B9"/>
<evidence type="ECO:0000313" key="1">
    <source>
        <dbReference type="EMBL" id="QIA65714.1"/>
    </source>
</evidence>
<sequence length="233" mass="26375">MFLYSGEERPRHVVDLHVYVFDEKAPRGSEPLATVKEWHQNHGKFHLVPISGRGETEESALSDAVKACSRHLLEVNEKACAKVSEGLARDVDERLRKPNFCEFAYINHTYHADIKLSSNQIQKRLSAPPKLRPLSGRRGSEQYIAYSDKIVQFHPHISTKKLMAQDIVKKHFEFLMATVTNLTGAEADKKSISNLATEMAYPALKEIHEFGISDQDVRYRVELALSHVVAQPG</sequence>
<dbReference type="KEGG" id="vas:GT360_19525"/>